<dbReference type="AlphaFoldDB" id="A0A1F7SKV2"/>
<name>A0A1F7SKV2_9BACT</name>
<dbReference type="SUPFAM" id="SSF51735">
    <property type="entry name" value="NAD(P)-binding Rossmann-fold domains"/>
    <property type="match status" value="1"/>
</dbReference>
<comment type="caution">
    <text evidence="2">The sequence shown here is derived from an EMBL/GenBank/DDBJ whole genome shotgun (WGS) entry which is preliminary data.</text>
</comment>
<dbReference type="PANTHER" id="PTHR42879">
    <property type="entry name" value="3-OXOACYL-(ACYL-CARRIER-PROTEIN) REDUCTASE"/>
    <property type="match status" value="1"/>
</dbReference>
<dbReference type="InterPro" id="IPR036291">
    <property type="entry name" value="NAD(P)-bd_dom_sf"/>
</dbReference>
<evidence type="ECO:0000313" key="3">
    <source>
        <dbReference type="Proteomes" id="UP000178082"/>
    </source>
</evidence>
<reference evidence="2 3" key="1">
    <citation type="journal article" date="2016" name="Nat. Commun.">
        <title>Thousands of microbial genomes shed light on interconnected biogeochemical processes in an aquifer system.</title>
        <authorList>
            <person name="Anantharaman K."/>
            <person name="Brown C.T."/>
            <person name="Hug L.A."/>
            <person name="Sharon I."/>
            <person name="Castelle C.J."/>
            <person name="Probst A.J."/>
            <person name="Thomas B.C."/>
            <person name="Singh A."/>
            <person name="Wilkins M.J."/>
            <person name="Karaoz U."/>
            <person name="Brodie E.L."/>
            <person name="Williams K.H."/>
            <person name="Hubbard S.S."/>
            <person name="Banfield J.F."/>
        </authorList>
    </citation>
    <scope>NUCLEOTIDE SEQUENCE [LARGE SCALE GENOMIC DNA]</scope>
</reference>
<evidence type="ECO:0000256" key="1">
    <source>
        <dbReference type="ARBA" id="ARBA00006484"/>
    </source>
</evidence>
<organism evidence="2 3">
    <name type="scientific">Candidatus Schekmanbacteria bacterium RIFCSPLOWO2_12_FULL_38_15</name>
    <dbReference type="NCBI Taxonomy" id="1817883"/>
    <lineage>
        <taxon>Bacteria</taxon>
        <taxon>Candidatus Schekmaniibacteriota</taxon>
    </lineage>
</organism>
<protein>
    <recommendedName>
        <fullName evidence="4">3-ketoacyl-ACP reductase</fullName>
    </recommendedName>
</protein>
<evidence type="ECO:0000313" key="2">
    <source>
        <dbReference type="EMBL" id="OGL54395.1"/>
    </source>
</evidence>
<comment type="similarity">
    <text evidence="1">Belongs to the short-chain dehydrogenases/reductases (SDR) family.</text>
</comment>
<sequence>MDLYLKGKVALVSGSSRGIGKAIAYGLLKEGAVVYLNGRNKEMLDSVHKDFNAQFPDKVFKFTGDLTSTETIKDLIKIIINVHERLDIVVANIGSGRFKTGWDIEDELWIKSFDINFFSAVKLSREVIRVMIDQKRGSIIFISSIAGCEAISAPVEYSSAKSSLLSYVKNTSNLVAPFGIRLNAVSPGNIYFDRGIWDIKMREDKDSVDRYINESVPMQRLGQVEEIADAVCFLVSDRASFITGTNLIIDGGQTKRIL</sequence>
<dbReference type="InterPro" id="IPR002347">
    <property type="entry name" value="SDR_fam"/>
</dbReference>
<dbReference type="InterPro" id="IPR050259">
    <property type="entry name" value="SDR"/>
</dbReference>
<proteinExistence type="inferred from homology"/>
<dbReference type="CDD" id="cd05233">
    <property type="entry name" value="SDR_c"/>
    <property type="match status" value="1"/>
</dbReference>
<dbReference type="PRINTS" id="PR00081">
    <property type="entry name" value="GDHRDH"/>
</dbReference>
<dbReference type="Pfam" id="PF13561">
    <property type="entry name" value="adh_short_C2"/>
    <property type="match status" value="1"/>
</dbReference>
<gene>
    <name evidence="2" type="ORF">A3G31_12190</name>
</gene>
<dbReference type="FunFam" id="3.40.50.720:FF:000084">
    <property type="entry name" value="Short-chain dehydrogenase reductase"/>
    <property type="match status" value="1"/>
</dbReference>
<dbReference type="Gene3D" id="3.40.50.720">
    <property type="entry name" value="NAD(P)-binding Rossmann-like Domain"/>
    <property type="match status" value="1"/>
</dbReference>
<evidence type="ECO:0008006" key="4">
    <source>
        <dbReference type="Google" id="ProtNLM"/>
    </source>
</evidence>
<dbReference type="STRING" id="1817883.A3G31_12190"/>
<dbReference type="EMBL" id="MGDI01000012">
    <property type="protein sequence ID" value="OGL54395.1"/>
    <property type="molecule type" value="Genomic_DNA"/>
</dbReference>
<accession>A0A1F7SKV2</accession>
<dbReference type="Proteomes" id="UP000178082">
    <property type="component" value="Unassembled WGS sequence"/>
</dbReference>